<gene>
    <name evidence="1" type="ORF">FBUS_02657</name>
</gene>
<dbReference type="AlphaFoldDB" id="A0A8E0SAV4"/>
<sequence>MLFCTLTQQLLNFARSFFKPLLGTMHGWTAALGDDETCARVYPPMNLSTGSLDQLMDTVLLNLLVPESRIKLDNETNLGYGLSLSGIEVYQLNTIRRTCSIELLTNDSLGCSSRGLLLKACLGADEIRADLNVSSWVHGSSMTMGTYDFHNLLFFTFLLYPLFDGVVHNLCLHNSKQSFTVTLPTVSIRMQAKLFGPLEDEEGLPNRKRVAQILTIRSDTSGDLKFDVISSGRIATILLSLIKRAYGIFRSTLFNTVDGYVLRMLNERLETYHMNPLFVPNETQSETSAIDSKGKSIVQEDYSSDRIIRINNENDMNSGNNSAIDGTKVKKTLVSGLKKFVKKRNKNGSNE</sequence>
<accession>A0A8E0SAV4</accession>
<keyword evidence="2" id="KW-1185">Reference proteome</keyword>
<name>A0A8E0SAV4_9TREM</name>
<dbReference type="EMBL" id="LUCM01000296">
    <property type="protein sequence ID" value="KAA0200774.1"/>
    <property type="molecule type" value="Genomic_DNA"/>
</dbReference>
<evidence type="ECO:0000313" key="2">
    <source>
        <dbReference type="Proteomes" id="UP000728185"/>
    </source>
</evidence>
<evidence type="ECO:0000313" key="1">
    <source>
        <dbReference type="EMBL" id="KAA0200774.1"/>
    </source>
</evidence>
<protein>
    <submittedName>
        <fullName evidence="1">Uncharacterized protein</fullName>
    </submittedName>
</protein>
<dbReference type="Proteomes" id="UP000728185">
    <property type="component" value="Unassembled WGS sequence"/>
</dbReference>
<proteinExistence type="predicted"/>
<reference evidence="1" key="1">
    <citation type="submission" date="2019-05" db="EMBL/GenBank/DDBJ databases">
        <title>Annotation for the trematode Fasciolopsis buski.</title>
        <authorList>
            <person name="Choi Y.-J."/>
        </authorList>
    </citation>
    <scope>NUCLEOTIDE SEQUENCE</scope>
    <source>
        <strain evidence="1">HT</strain>
        <tissue evidence="1">Whole worm</tissue>
    </source>
</reference>
<comment type="caution">
    <text evidence="1">The sequence shown here is derived from an EMBL/GenBank/DDBJ whole genome shotgun (WGS) entry which is preliminary data.</text>
</comment>
<organism evidence="1 2">
    <name type="scientific">Fasciolopsis buskii</name>
    <dbReference type="NCBI Taxonomy" id="27845"/>
    <lineage>
        <taxon>Eukaryota</taxon>
        <taxon>Metazoa</taxon>
        <taxon>Spiralia</taxon>
        <taxon>Lophotrochozoa</taxon>
        <taxon>Platyhelminthes</taxon>
        <taxon>Trematoda</taxon>
        <taxon>Digenea</taxon>
        <taxon>Plagiorchiida</taxon>
        <taxon>Echinostomata</taxon>
        <taxon>Echinostomatoidea</taxon>
        <taxon>Fasciolidae</taxon>
        <taxon>Fasciolopsis</taxon>
    </lineage>
</organism>
<dbReference type="OrthoDB" id="6232118at2759"/>